<accession>A0A1Y6BXJ6</accession>
<comment type="similarity">
    <text evidence="1">Belongs to the peptidase S8 family.</text>
</comment>
<dbReference type="GO" id="GO:0006508">
    <property type="term" value="P:proteolysis"/>
    <property type="evidence" value="ECO:0007669"/>
    <property type="project" value="UniProtKB-KW"/>
</dbReference>
<evidence type="ECO:0000313" key="6">
    <source>
        <dbReference type="EMBL" id="SMF34883.1"/>
    </source>
</evidence>
<gene>
    <name evidence="6" type="ORF">SAMN06296036_110173</name>
</gene>
<dbReference type="InterPro" id="IPR050131">
    <property type="entry name" value="Peptidase_S8_subtilisin-like"/>
</dbReference>
<protein>
    <submittedName>
        <fullName evidence="6">Subtilase family protein</fullName>
    </submittedName>
</protein>
<dbReference type="InterPro" id="IPR023828">
    <property type="entry name" value="Peptidase_S8_Ser-AS"/>
</dbReference>
<keyword evidence="3" id="KW-0378">Hydrolase</keyword>
<evidence type="ECO:0000256" key="4">
    <source>
        <dbReference type="ARBA" id="ARBA00022825"/>
    </source>
</evidence>
<evidence type="ECO:0000259" key="5">
    <source>
        <dbReference type="Pfam" id="PF00082"/>
    </source>
</evidence>
<keyword evidence="7" id="KW-1185">Reference proteome</keyword>
<dbReference type="InterPro" id="IPR000209">
    <property type="entry name" value="Peptidase_S8/S53_dom"/>
</dbReference>
<dbReference type="PANTHER" id="PTHR43806:SF11">
    <property type="entry name" value="CEREVISIN-RELATED"/>
    <property type="match status" value="1"/>
</dbReference>
<evidence type="ECO:0000256" key="3">
    <source>
        <dbReference type="ARBA" id="ARBA00022801"/>
    </source>
</evidence>
<dbReference type="PANTHER" id="PTHR43806">
    <property type="entry name" value="PEPTIDASE S8"/>
    <property type="match status" value="1"/>
</dbReference>
<keyword evidence="2" id="KW-0645">Protease</keyword>
<dbReference type="Gene3D" id="3.40.50.200">
    <property type="entry name" value="Peptidase S8/S53 domain"/>
    <property type="match status" value="1"/>
</dbReference>
<proteinExistence type="inferred from homology"/>
<evidence type="ECO:0000256" key="1">
    <source>
        <dbReference type="ARBA" id="ARBA00011073"/>
    </source>
</evidence>
<dbReference type="AlphaFoldDB" id="A0A1Y6BXJ6"/>
<sequence>MRLFQWAMLIGLGAITAHCDKKDSNSEQVEDCIIDCGIKLDPISKCMSEDGCSKPRAACEDDSDACHPELSRFYGPSLVDIGLLQSVCQQSGATYDRALQECNCSNNGIFDAEQKKCLSFSATFDNPLAACTEGTSFIDTFSESGIDGVSACLDNFLYIASNPSDVFSGTYFSIYPEISDDEAYKLTNWANSRFGKGYRGFNAKLWSSEYDSELVLRVGRVPERWNSNPSNILSRVLNPLTVGPDPVSGFGGTSYIEYYEPEVGQIDKVLGSEKYSSQELSTLFTKPSQISPALAALRDFTIEQYSNPSTSIDSALFINGKGVLGGFQGFSKPVYRGNYIFIEEKIYSRGSVKRRTHWVLDRKGRTLGGAYLAPSRLPNIYFSLNWKGENELRLSVRAYDRTFKDLVSHTFTAKQAWEMRDKSQSFLDLDSIDTGSGLLLCELADPFSFQYSDLIVGGPYRIDNYNGSHLSGSLYGWSRNTEGDWSNAFGGYAPSNDVPIDFHRPYDHASKVASLIVEENPNVKFLIGGECFHDDHSQLSSMIELGIFSGPAQDLRVKVINASYGTYTGKQACALNTGPLASKIGKVLFVTAAGNFQMENPGNCPQSAPHPNKIVVAAANGADGDNPRLTNYTAYGKDYADIAAKGTHDPTSSKGTSFASPRVAGIASRIAQDFPKLSSADIRLAILASAHIPHERDQAGGLVWRPLDVRTGGVLRSDGAYRFAECLSTYNDDMSSGAFSKNQALACIMAGDAKAQTFAEEKYEFLKARLDFH</sequence>
<dbReference type="PROSITE" id="PS00138">
    <property type="entry name" value="SUBTILASE_SER"/>
    <property type="match status" value="1"/>
</dbReference>
<reference evidence="7" key="1">
    <citation type="submission" date="2017-04" db="EMBL/GenBank/DDBJ databases">
        <authorList>
            <person name="Varghese N."/>
            <person name="Submissions S."/>
        </authorList>
    </citation>
    <scope>NUCLEOTIDE SEQUENCE [LARGE SCALE GENOMIC DNA]</scope>
    <source>
        <strain evidence="7">RKEM611</strain>
    </source>
</reference>
<organism evidence="6 7">
    <name type="scientific">Pseudobacteriovorax antillogorgiicola</name>
    <dbReference type="NCBI Taxonomy" id="1513793"/>
    <lineage>
        <taxon>Bacteria</taxon>
        <taxon>Pseudomonadati</taxon>
        <taxon>Bdellovibrionota</taxon>
        <taxon>Oligoflexia</taxon>
        <taxon>Oligoflexales</taxon>
        <taxon>Pseudobacteriovoracaceae</taxon>
        <taxon>Pseudobacteriovorax</taxon>
    </lineage>
</organism>
<dbReference type="InterPro" id="IPR036852">
    <property type="entry name" value="Peptidase_S8/S53_dom_sf"/>
</dbReference>
<dbReference type="GO" id="GO:0004252">
    <property type="term" value="F:serine-type endopeptidase activity"/>
    <property type="evidence" value="ECO:0007669"/>
    <property type="project" value="InterPro"/>
</dbReference>
<evidence type="ECO:0000313" key="7">
    <source>
        <dbReference type="Proteomes" id="UP000192907"/>
    </source>
</evidence>
<dbReference type="RefSeq" id="WP_143478191.1">
    <property type="nucleotide sequence ID" value="NZ_FWZT01000010.1"/>
</dbReference>
<dbReference type="SUPFAM" id="SSF52743">
    <property type="entry name" value="Subtilisin-like"/>
    <property type="match status" value="1"/>
</dbReference>
<name>A0A1Y6BXJ6_9BACT</name>
<dbReference type="Pfam" id="PF00082">
    <property type="entry name" value="Peptidase_S8"/>
    <property type="match status" value="1"/>
</dbReference>
<dbReference type="Proteomes" id="UP000192907">
    <property type="component" value="Unassembled WGS sequence"/>
</dbReference>
<dbReference type="EMBL" id="FWZT01000010">
    <property type="protein sequence ID" value="SMF34883.1"/>
    <property type="molecule type" value="Genomic_DNA"/>
</dbReference>
<feature type="domain" description="Peptidase S8/S53" evidence="5">
    <location>
        <begin position="494"/>
        <end position="696"/>
    </location>
</feature>
<evidence type="ECO:0000256" key="2">
    <source>
        <dbReference type="ARBA" id="ARBA00022670"/>
    </source>
</evidence>
<dbReference type="STRING" id="1513793.SAMN06296036_110173"/>
<keyword evidence="4" id="KW-0720">Serine protease</keyword>